<reference evidence="1" key="2">
    <citation type="journal article" date="2021" name="Genome Biol. Evol.">
        <title>Developing a high-quality reference genome for a parasitic bivalve with doubly uniparental inheritance (Bivalvia: Unionida).</title>
        <authorList>
            <person name="Smith C.H."/>
        </authorList>
    </citation>
    <scope>NUCLEOTIDE SEQUENCE</scope>
    <source>
        <strain evidence="1">CHS0354</strain>
        <tissue evidence="1">Mantle</tissue>
    </source>
</reference>
<keyword evidence="2" id="KW-1185">Reference proteome</keyword>
<gene>
    <name evidence="1" type="ORF">CHS0354_038687</name>
</gene>
<protein>
    <submittedName>
        <fullName evidence="1">Uncharacterized protein</fullName>
    </submittedName>
</protein>
<evidence type="ECO:0000313" key="1">
    <source>
        <dbReference type="EMBL" id="KAK3590804.1"/>
    </source>
</evidence>
<reference evidence="1" key="1">
    <citation type="journal article" date="2021" name="Genome Biol. Evol.">
        <title>A High-Quality Reference Genome for a Parasitic Bivalve with Doubly Uniparental Inheritance (Bivalvia: Unionida).</title>
        <authorList>
            <person name="Smith C.H."/>
        </authorList>
    </citation>
    <scope>NUCLEOTIDE SEQUENCE</scope>
    <source>
        <strain evidence="1">CHS0354</strain>
    </source>
</reference>
<dbReference type="AlphaFoldDB" id="A0AAE0VUT4"/>
<dbReference type="Proteomes" id="UP001195483">
    <property type="component" value="Unassembled WGS sequence"/>
</dbReference>
<organism evidence="1 2">
    <name type="scientific">Potamilus streckersoni</name>
    <dbReference type="NCBI Taxonomy" id="2493646"/>
    <lineage>
        <taxon>Eukaryota</taxon>
        <taxon>Metazoa</taxon>
        <taxon>Spiralia</taxon>
        <taxon>Lophotrochozoa</taxon>
        <taxon>Mollusca</taxon>
        <taxon>Bivalvia</taxon>
        <taxon>Autobranchia</taxon>
        <taxon>Heteroconchia</taxon>
        <taxon>Palaeoheterodonta</taxon>
        <taxon>Unionida</taxon>
        <taxon>Unionoidea</taxon>
        <taxon>Unionidae</taxon>
        <taxon>Ambleminae</taxon>
        <taxon>Lampsilini</taxon>
        <taxon>Potamilus</taxon>
    </lineage>
</organism>
<comment type="caution">
    <text evidence="1">The sequence shown here is derived from an EMBL/GenBank/DDBJ whole genome shotgun (WGS) entry which is preliminary data.</text>
</comment>
<accession>A0AAE0VUT4</accession>
<proteinExistence type="predicted"/>
<sequence>MLSTRLNPNLVLTYQNITNYLEAIGRQHHWKSPDGTDLYNTETILSDTGKHSDKESQPTTIIKLRRLVGNSTNSNPTNPQPLWTTIGAVQAANLCPTPSTSTL</sequence>
<dbReference type="EMBL" id="JAEAOA010002248">
    <property type="protein sequence ID" value="KAK3590804.1"/>
    <property type="molecule type" value="Genomic_DNA"/>
</dbReference>
<reference evidence="1" key="3">
    <citation type="submission" date="2023-05" db="EMBL/GenBank/DDBJ databases">
        <authorList>
            <person name="Smith C.H."/>
        </authorList>
    </citation>
    <scope>NUCLEOTIDE SEQUENCE</scope>
    <source>
        <strain evidence="1">CHS0354</strain>
        <tissue evidence="1">Mantle</tissue>
    </source>
</reference>
<name>A0AAE0VUT4_9BIVA</name>
<evidence type="ECO:0000313" key="2">
    <source>
        <dbReference type="Proteomes" id="UP001195483"/>
    </source>
</evidence>